<feature type="signal peptide" evidence="1">
    <location>
        <begin position="1"/>
        <end position="20"/>
    </location>
</feature>
<dbReference type="Proteomes" id="UP000254869">
    <property type="component" value="Unassembled WGS sequence"/>
</dbReference>
<protein>
    <submittedName>
        <fullName evidence="2">Uncharacterized protein</fullName>
    </submittedName>
</protein>
<evidence type="ECO:0000313" key="2">
    <source>
        <dbReference type="EMBL" id="RDI63687.1"/>
    </source>
</evidence>
<accession>A0A370HYU6</accession>
<name>A0A370HYU6_9NOCA</name>
<gene>
    <name evidence="2" type="ORF">DFR76_10922</name>
</gene>
<evidence type="ECO:0000256" key="1">
    <source>
        <dbReference type="SAM" id="SignalP"/>
    </source>
</evidence>
<keyword evidence="1" id="KW-0732">Signal</keyword>
<proteinExistence type="predicted"/>
<reference evidence="2 3" key="1">
    <citation type="submission" date="2018-07" db="EMBL/GenBank/DDBJ databases">
        <title>Genomic Encyclopedia of Type Strains, Phase IV (KMG-IV): sequencing the most valuable type-strain genomes for metagenomic binning, comparative biology and taxonomic classification.</title>
        <authorList>
            <person name="Goeker M."/>
        </authorList>
    </citation>
    <scope>NUCLEOTIDE SEQUENCE [LARGE SCALE GENOMIC DNA]</scope>
    <source>
        <strain evidence="2 3">DSM 44290</strain>
    </source>
</reference>
<feature type="chain" id="PRO_5039071120" evidence="1">
    <location>
        <begin position="21"/>
        <end position="70"/>
    </location>
</feature>
<dbReference type="RefSeq" id="WP_067999196.1">
    <property type="nucleotide sequence ID" value="NZ_QQBC01000009.1"/>
</dbReference>
<sequence length="70" mass="6713">MRKLRILGVSCAAVAGIALAGTGVSTAATPIDSTAASTGSSSGSVGTGSTSMIIDLLKILKILDTGSSDS</sequence>
<dbReference type="EMBL" id="QQBC01000009">
    <property type="protein sequence ID" value="RDI63687.1"/>
    <property type="molecule type" value="Genomic_DNA"/>
</dbReference>
<keyword evidence="3" id="KW-1185">Reference proteome</keyword>
<dbReference type="AlphaFoldDB" id="A0A370HYU6"/>
<comment type="caution">
    <text evidence="2">The sequence shown here is derived from an EMBL/GenBank/DDBJ whole genome shotgun (WGS) entry which is preliminary data.</text>
</comment>
<evidence type="ECO:0000313" key="3">
    <source>
        <dbReference type="Proteomes" id="UP000254869"/>
    </source>
</evidence>
<organism evidence="2 3">
    <name type="scientific">Nocardia pseudobrasiliensis</name>
    <dbReference type="NCBI Taxonomy" id="45979"/>
    <lineage>
        <taxon>Bacteria</taxon>
        <taxon>Bacillati</taxon>
        <taxon>Actinomycetota</taxon>
        <taxon>Actinomycetes</taxon>
        <taxon>Mycobacteriales</taxon>
        <taxon>Nocardiaceae</taxon>
        <taxon>Nocardia</taxon>
    </lineage>
</organism>